<sequence length="74" mass="7827">ALNSDGSIYPDSGHATASGLIRDHTGSCLAPFTINLEICSITRPELRGDLEGLQLAWELGLSQGPGSARLSVRY</sequence>
<dbReference type="CDD" id="cd06222">
    <property type="entry name" value="RNase_H_like"/>
    <property type="match status" value="1"/>
</dbReference>
<dbReference type="InterPro" id="IPR044730">
    <property type="entry name" value="RNase_H-like_dom_plant"/>
</dbReference>
<protein>
    <recommendedName>
        <fullName evidence="1">RNase H type-1 domain-containing protein</fullName>
    </recommendedName>
</protein>
<organism evidence="2 3">
    <name type="scientific">Linum tenue</name>
    <dbReference type="NCBI Taxonomy" id="586396"/>
    <lineage>
        <taxon>Eukaryota</taxon>
        <taxon>Viridiplantae</taxon>
        <taxon>Streptophyta</taxon>
        <taxon>Embryophyta</taxon>
        <taxon>Tracheophyta</taxon>
        <taxon>Spermatophyta</taxon>
        <taxon>Magnoliopsida</taxon>
        <taxon>eudicotyledons</taxon>
        <taxon>Gunneridae</taxon>
        <taxon>Pentapetalae</taxon>
        <taxon>rosids</taxon>
        <taxon>fabids</taxon>
        <taxon>Malpighiales</taxon>
        <taxon>Linaceae</taxon>
        <taxon>Linum</taxon>
    </lineage>
</organism>
<evidence type="ECO:0000313" key="3">
    <source>
        <dbReference type="Proteomes" id="UP001154282"/>
    </source>
</evidence>
<dbReference type="GO" id="GO:0004523">
    <property type="term" value="F:RNA-DNA hybrid ribonuclease activity"/>
    <property type="evidence" value="ECO:0007669"/>
    <property type="project" value="InterPro"/>
</dbReference>
<dbReference type="EMBL" id="CAMGYJ010000003">
    <property type="protein sequence ID" value="CAI0396566.1"/>
    <property type="molecule type" value="Genomic_DNA"/>
</dbReference>
<dbReference type="Pfam" id="PF13456">
    <property type="entry name" value="RVT_3"/>
    <property type="match status" value="1"/>
</dbReference>
<dbReference type="AlphaFoldDB" id="A0AAV0IGE7"/>
<dbReference type="InterPro" id="IPR002156">
    <property type="entry name" value="RNaseH_domain"/>
</dbReference>
<reference evidence="2" key="1">
    <citation type="submission" date="2022-08" db="EMBL/GenBank/DDBJ databases">
        <authorList>
            <person name="Gutierrez-Valencia J."/>
        </authorList>
    </citation>
    <scope>NUCLEOTIDE SEQUENCE</scope>
</reference>
<dbReference type="PANTHER" id="PTHR47723:SF13">
    <property type="entry name" value="PUTATIVE-RELATED"/>
    <property type="match status" value="1"/>
</dbReference>
<feature type="domain" description="RNase H type-1" evidence="1">
    <location>
        <begin position="3"/>
        <end position="62"/>
    </location>
</feature>
<dbReference type="PANTHER" id="PTHR47723">
    <property type="entry name" value="OS05G0353850 PROTEIN"/>
    <property type="match status" value="1"/>
</dbReference>
<evidence type="ECO:0000313" key="2">
    <source>
        <dbReference type="EMBL" id="CAI0396566.1"/>
    </source>
</evidence>
<proteinExistence type="predicted"/>
<dbReference type="Proteomes" id="UP001154282">
    <property type="component" value="Unassembled WGS sequence"/>
</dbReference>
<feature type="non-terminal residue" evidence="2">
    <location>
        <position position="1"/>
    </location>
</feature>
<keyword evidence="3" id="KW-1185">Reference proteome</keyword>
<comment type="caution">
    <text evidence="2">The sequence shown here is derived from an EMBL/GenBank/DDBJ whole genome shotgun (WGS) entry which is preliminary data.</text>
</comment>
<dbReference type="InterPro" id="IPR053151">
    <property type="entry name" value="RNase_H-like"/>
</dbReference>
<accession>A0AAV0IGE7</accession>
<evidence type="ECO:0000259" key="1">
    <source>
        <dbReference type="Pfam" id="PF13456"/>
    </source>
</evidence>
<name>A0AAV0IGE7_9ROSI</name>
<gene>
    <name evidence="2" type="ORF">LITE_LOCUS9183</name>
</gene>
<dbReference type="GO" id="GO:0003676">
    <property type="term" value="F:nucleic acid binding"/>
    <property type="evidence" value="ECO:0007669"/>
    <property type="project" value="InterPro"/>
</dbReference>